<gene>
    <name evidence="5" type="ORF">JKP88DRAFT_192453</name>
</gene>
<sequence length="305" mass="33966">MSRLIPQEEGIAVTIDNLTFKYDQAPSPTLKGFNLSLPKGSRCLLIGQNGAGKSTLLRVVGGRHLAKPDNAVVVLGRHAFRDTKLNMVRSYLDMDWGMRTVSFAGYGVPLQADIAVKNMMAKMQAENPERRDELTELLGVDPEWRMHQVSDGQRRRVQLLLGLVRPFDILLLDEITTSLDVVVRQDLLQWLRRESEVRGATIIYATHIFDGLDDWPSHLTYLTANGATGWQGRIEDLQLYRTLRAEGKPALLNVACTWLRDELNAQRAAKHKEAASGESVHENALKPFESGGGFAPGRLVSQLDG</sequence>
<dbReference type="InterPro" id="IPR027417">
    <property type="entry name" value="P-loop_NTPase"/>
</dbReference>
<evidence type="ECO:0000256" key="1">
    <source>
        <dbReference type="ARBA" id="ARBA00022741"/>
    </source>
</evidence>
<evidence type="ECO:0000256" key="3">
    <source>
        <dbReference type="SAM" id="MobiDB-lite"/>
    </source>
</evidence>
<comment type="caution">
    <text evidence="5">The sequence shown here is derived from an EMBL/GenBank/DDBJ whole genome shotgun (WGS) entry which is preliminary data.</text>
</comment>
<keyword evidence="5" id="KW-0378">Hydrolase</keyword>
<dbReference type="Pfam" id="PF00005">
    <property type="entry name" value="ABC_tran"/>
    <property type="match status" value="1"/>
</dbReference>
<proteinExistence type="predicted"/>
<protein>
    <submittedName>
        <fullName evidence="5">P-loop containing nucleoside triphosphate hydrolase protein</fullName>
    </submittedName>
</protein>
<dbReference type="PANTHER" id="PTHR43158:SF2">
    <property type="entry name" value="SKFA PEPTIDE EXPORT ATP-BINDING PROTEIN SKFE"/>
    <property type="match status" value="1"/>
</dbReference>
<dbReference type="SUPFAM" id="SSF52540">
    <property type="entry name" value="P-loop containing nucleoside triphosphate hydrolases"/>
    <property type="match status" value="1"/>
</dbReference>
<organism evidence="5 6">
    <name type="scientific">Tribonema minus</name>
    <dbReference type="NCBI Taxonomy" id="303371"/>
    <lineage>
        <taxon>Eukaryota</taxon>
        <taxon>Sar</taxon>
        <taxon>Stramenopiles</taxon>
        <taxon>Ochrophyta</taxon>
        <taxon>PX clade</taxon>
        <taxon>Xanthophyceae</taxon>
        <taxon>Tribonematales</taxon>
        <taxon>Tribonemataceae</taxon>
        <taxon>Tribonema</taxon>
    </lineage>
</organism>
<dbReference type="EMBL" id="JAFCMP010000040">
    <property type="protein sequence ID" value="KAG5190023.1"/>
    <property type="molecule type" value="Genomic_DNA"/>
</dbReference>
<name>A0A835ZJB2_9STRA</name>
<feature type="compositionally biased region" description="Basic and acidic residues" evidence="3">
    <location>
        <begin position="273"/>
        <end position="284"/>
    </location>
</feature>
<dbReference type="GO" id="GO:0005524">
    <property type="term" value="F:ATP binding"/>
    <property type="evidence" value="ECO:0007669"/>
    <property type="project" value="UniProtKB-KW"/>
</dbReference>
<accession>A0A835ZJB2</accession>
<evidence type="ECO:0000313" key="5">
    <source>
        <dbReference type="EMBL" id="KAG5190023.1"/>
    </source>
</evidence>
<evidence type="ECO:0000313" key="6">
    <source>
        <dbReference type="Proteomes" id="UP000664859"/>
    </source>
</evidence>
<keyword evidence="1" id="KW-0547">Nucleotide-binding</keyword>
<evidence type="ECO:0000259" key="4">
    <source>
        <dbReference type="PROSITE" id="PS50893"/>
    </source>
</evidence>
<keyword evidence="6" id="KW-1185">Reference proteome</keyword>
<dbReference type="SMART" id="SM00382">
    <property type="entry name" value="AAA"/>
    <property type="match status" value="1"/>
</dbReference>
<dbReference type="PANTHER" id="PTHR43158">
    <property type="entry name" value="SKFA PEPTIDE EXPORT ATP-BINDING PROTEIN SKFE"/>
    <property type="match status" value="1"/>
</dbReference>
<dbReference type="PROSITE" id="PS50893">
    <property type="entry name" value="ABC_TRANSPORTER_2"/>
    <property type="match status" value="1"/>
</dbReference>
<feature type="region of interest" description="Disordered" evidence="3">
    <location>
        <begin position="273"/>
        <end position="293"/>
    </location>
</feature>
<evidence type="ECO:0000256" key="2">
    <source>
        <dbReference type="ARBA" id="ARBA00022840"/>
    </source>
</evidence>
<dbReference type="Proteomes" id="UP000664859">
    <property type="component" value="Unassembled WGS sequence"/>
</dbReference>
<keyword evidence="2" id="KW-0067">ATP-binding</keyword>
<dbReference type="Gene3D" id="3.40.50.300">
    <property type="entry name" value="P-loop containing nucleotide triphosphate hydrolases"/>
    <property type="match status" value="1"/>
</dbReference>
<dbReference type="AlphaFoldDB" id="A0A835ZJB2"/>
<dbReference type="InterPro" id="IPR003593">
    <property type="entry name" value="AAA+_ATPase"/>
</dbReference>
<feature type="domain" description="ABC transporter" evidence="4">
    <location>
        <begin position="13"/>
        <end position="249"/>
    </location>
</feature>
<reference evidence="5" key="1">
    <citation type="submission" date="2021-02" db="EMBL/GenBank/DDBJ databases">
        <title>First Annotated Genome of the Yellow-green Alga Tribonema minus.</title>
        <authorList>
            <person name="Mahan K.M."/>
        </authorList>
    </citation>
    <scope>NUCLEOTIDE SEQUENCE</scope>
    <source>
        <strain evidence="5">UTEX B ZZ1240</strain>
    </source>
</reference>
<dbReference type="InterPro" id="IPR003439">
    <property type="entry name" value="ABC_transporter-like_ATP-bd"/>
</dbReference>
<dbReference type="OrthoDB" id="6512918at2759"/>
<dbReference type="GO" id="GO:0016887">
    <property type="term" value="F:ATP hydrolysis activity"/>
    <property type="evidence" value="ECO:0007669"/>
    <property type="project" value="InterPro"/>
</dbReference>